<reference evidence="6 7" key="1">
    <citation type="submission" date="2019-03" db="EMBL/GenBank/DDBJ databases">
        <title>Roseomonas sp. a novel Roseomonas species isolated from Sea whip Gorgonian.</title>
        <authorList>
            <person name="Li F."/>
            <person name="Pan X."/>
            <person name="Huang S."/>
            <person name="Li Z."/>
            <person name="Meng B."/>
        </authorList>
    </citation>
    <scope>NUCLEOTIDE SEQUENCE [LARGE SCALE GENOMIC DNA]</scope>
    <source>
        <strain evidence="6 7">M0104</strain>
    </source>
</reference>
<dbReference type="OrthoDB" id="9807246at2"/>
<keyword evidence="4" id="KW-0456">Lyase</keyword>
<dbReference type="Pfam" id="PF04828">
    <property type="entry name" value="GFA"/>
    <property type="match status" value="1"/>
</dbReference>
<proteinExistence type="inferred from homology"/>
<dbReference type="GO" id="GO:0016846">
    <property type="term" value="F:carbon-sulfur lyase activity"/>
    <property type="evidence" value="ECO:0007669"/>
    <property type="project" value="InterPro"/>
</dbReference>
<dbReference type="SUPFAM" id="SSF51316">
    <property type="entry name" value="Mss4-like"/>
    <property type="match status" value="1"/>
</dbReference>
<dbReference type="InterPro" id="IPR011057">
    <property type="entry name" value="Mss4-like_sf"/>
</dbReference>
<dbReference type="Gene3D" id="3.90.1590.10">
    <property type="entry name" value="glutathione-dependent formaldehyde- activating enzyme (gfa)"/>
    <property type="match status" value="1"/>
</dbReference>
<feature type="domain" description="CENP-V/GFA" evidence="5">
    <location>
        <begin position="2"/>
        <end position="105"/>
    </location>
</feature>
<dbReference type="InterPro" id="IPR006913">
    <property type="entry name" value="CENP-V/GFA"/>
</dbReference>
<evidence type="ECO:0000259" key="5">
    <source>
        <dbReference type="PROSITE" id="PS51891"/>
    </source>
</evidence>
<dbReference type="PANTHER" id="PTHR33337:SF40">
    <property type="entry name" value="CENP-V_GFA DOMAIN-CONTAINING PROTEIN-RELATED"/>
    <property type="match status" value="1"/>
</dbReference>
<keyword evidence="2" id="KW-0479">Metal-binding</keyword>
<sequence length="129" mass="14164">MLTGGCACGRVRYEAEGKPFNATICHCGDCRRSSGAPLVAWFSVPAAGLRFTAGTPRHFASSARAERGFCPDCGTSLTYQSRDMPEEIDIATASLDDPEKVPPQDHTWVRSQLSWIRLADDLPRHVKVR</sequence>
<organism evidence="6 7">
    <name type="scientific">Teichococcus coralli</name>
    <dbReference type="NCBI Taxonomy" id="2545983"/>
    <lineage>
        <taxon>Bacteria</taxon>
        <taxon>Pseudomonadati</taxon>
        <taxon>Pseudomonadota</taxon>
        <taxon>Alphaproteobacteria</taxon>
        <taxon>Acetobacterales</taxon>
        <taxon>Roseomonadaceae</taxon>
        <taxon>Roseomonas</taxon>
    </lineage>
</organism>
<dbReference type="AlphaFoldDB" id="A0A845B7G3"/>
<dbReference type="PANTHER" id="PTHR33337">
    <property type="entry name" value="GFA DOMAIN-CONTAINING PROTEIN"/>
    <property type="match status" value="1"/>
</dbReference>
<keyword evidence="7" id="KW-1185">Reference proteome</keyword>
<comment type="caution">
    <text evidence="6">The sequence shown here is derived from an EMBL/GenBank/DDBJ whole genome shotgun (WGS) entry which is preliminary data.</text>
</comment>
<evidence type="ECO:0000313" key="6">
    <source>
        <dbReference type="EMBL" id="MXP62190.1"/>
    </source>
</evidence>
<keyword evidence="3" id="KW-0862">Zinc</keyword>
<accession>A0A845B7G3</accession>
<comment type="similarity">
    <text evidence="1">Belongs to the Gfa family.</text>
</comment>
<evidence type="ECO:0000313" key="7">
    <source>
        <dbReference type="Proteomes" id="UP000460715"/>
    </source>
</evidence>
<dbReference type="GO" id="GO:0046872">
    <property type="term" value="F:metal ion binding"/>
    <property type="evidence" value="ECO:0007669"/>
    <property type="project" value="UniProtKB-KW"/>
</dbReference>
<protein>
    <submittedName>
        <fullName evidence="6">GFA family protein</fullName>
    </submittedName>
</protein>
<dbReference type="RefSeq" id="WP_160935315.1">
    <property type="nucleotide sequence ID" value="NZ_SNVJ01000002.1"/>
</dbReference>
<evidence type="ECO:0000256" key="1">
    <source>
        <dbReference type="ARBA" id="ARBA00005495"/>
    </source>
</evidence>
<dbReference type="PROSITE" id="PS51891">
    <property type="entry name" value="CENP_V_GFA"/>
    <property type="match status" value="1"/>
</dbReference>
<dbReference type="Proteomes" id="UP000460715">
    <property type="component" value="Unassembled WGS sequence"/>
</dbReference>
<evidence type="ECO:0000256" key="4">
    <source>
        <dbReference type="ARBA" id="ARBA00023239"/>
    </source>
</evidence>
<evidence type="ECO:0000256" key="2">
    <source>
        <dbReference type="ARBA" id="ARBA00022723"/>
    </source>
</evidence>
<evidence type="ECO:0000256" key="3">
    <source>
        <dbReference type="ARBA" id="ARBA00022833"/>
    </source>
</evidence>
<name>A0A845B7G3_9PROT</name>
<gene>
    <name evidence="6" type="ORF">E0493_02335</name>
</gene>
<dbReference type="EMBL" id="SNVJ01000002">
    <property type="protein sequence ID" value="MXP62190.1"/>
    <property type="molecule type" value="Genomic_DNA"/>
</dbReference>